<organism evidence="2 3">
    <name type="scientific">Granulicella cerasi</name>
    <dbReference type="NCBI Taxonomy" id="741063"/>
    <lineage>
        <taxon>Bacteria</taxon>
        <taxon>Pseudomonadati</taxon>
        <taxon>Acidobacteriota</taxon>
        <taxon>Terriglobia</taxon>
        <taxon>Terriglobales</taxon>
        <taxon>Acidobacteriaceae</taxon>
        <taxon>Granulicella</taxon>
    </lineage>
</organism>
<accession>A0ABW1ZDL2</accession>
<proteinExistence type="predicted"/>
<gene>
    <name evidence="1" type="ORF">ACFQBQ_00035</name>
    <name evidence="2" type="ORF">ACFQBQ_18395</name>
</gene>
<reference evidence="2" key="1">
    <citation type="journal article" date="2014" name="Int. J. Syst. Evol. Microbiol.">
        <title>Complete genome of a new Firmicutes species belonging to the dominant human colonic microbiota ('Ruminococcus bicirculans') reveals two chromosomes and a selective capacity to utilize plant glucans.</title>
        <authorList>
            <consortium name="NISC Comparative Sequencing Program"/>
            <person name="Wegmann U."/>
            <person name="Louis P."/>
            <person name="Goesmann A."/>
            <person name="Henrissat B."/>
            <person name="Duncan S.H."/>
            <person name="Flint H.J."/>
        </authorList>
    </citation>
    <scope>NUCLEOTIDE SEQUENCE</scope>
    <source>
        <strain evidence="2">NBRC 107139</strain>
    </source>
</reference>
<dbReference type="EMBL" id="JBHSWI010000001">
    <property type="protein sequence ID" value="MFC6644012.1"/>
    <property type="molecule type" value="Genomic_DNA"/>
</dbReference>
<name>A0ABW1ZDL2_9BACT</name>
<keyword evidence="3" id="KW-1185">Reference proteome</keyword>
<evidence type="ECO:0000313" key="1">
    <source>
        <dbReference type="EMBL" id="MFC6644012.1"/>
    </source>
</evidence>
<reference evidence="3" key="2">
    <citation type="journal article" date="2019" name="Int. J. Syst. Evol. Microbiol.">
        <title>The Global Catalogue of Microorganisms (GCM) 10K type strain sequencing project: providing services to taxonomists for standard genome sequencing and annotation.</title>
        <authorList>
            <consortium name="The Broad Institute Genomics Platform"/>
            <consortium name="The Broad Institute Genome Sequencing Center for Infectious Disease"/>
            <person name="Wu L."/>
            <person name="Ma J."/>
        </authorList>
    </citation>
    <scope>NUCLEOTIDE SEQUENCE [LARGE SCALE GENOMIC DNA]</scope>
    <source>
        <strain evidence="3">CGMCC 1.16026</strain>
    </source>
</reference>
<evidence type="ECO:0000313" key="2">
    <source>
        <dbReference type="EMBL" id="MFC6647502.1"/>
    </source>
</evidence>
<dbReference type="RefSeq" id="WP_263370604.1">
    <property type="nucleotide sequence ID" value="NZ_JAGSYD010000002.1"/>
</dbReference>
<dbReference type="EMBL" id="JBHSWI010000001">
    <property type="protein sequence ID" value="MFC6647502.1"/>
    <property type="molecule type" value="Genomic_DNA"/>
</dbReference>
<reference evidence="2" key="3">
    <citation type="submission" date="2024-09" db="EMBL/GenBank/DDBJ databases">
        <authorList>
            <person name="Sun Q."/>
            <person name="Mori K."/>
        </authorList>
    </citation>
    <scope>NUCLEOTIDE SEQUENCE</scope>
    <source>
        <strain evidence="2">NBRC 107139</strain>
    </source>
</reference>
<sequence>MRFAPIEGTLLPVESTFDTTVTAHTTFRTFVVHLIGTDTYSNYRRFRSSAKIVDTTDLPAPEKHP</sequence>
<dbReference type="Proteomes" id="UP001596391">
    <property type="component" value="Unassembled WGS sequence"/>
</dbReference>
<protein>
    <submittedName>
        <fullName evidence="2">Uncharacterized protein</fullName>
    </submittedName>
</protein>
<comment type="caution">
    <text evidence="2">The sequence shown here is derived from an EMBL/GenBank/DDBJ whole genome shotgun (WGS) entry which is preliminary data.</text>
</comment>
<evidence type="ECO:0000313" key="3">
    <source>
        <dbReference type="Proteomes" id="UP001596391"/>
    </source>
</evidence>